<dbReference type="GO" id="GO:0003677">
    <property type="term" value="F:DNA binding"/>
    <property type="evidence" value="ECO:0007669"/>
    <property type="project" value="UniProtKB-KW"/>
</dbReference>
<dbReference type="PROSITE" id="PS50090">
    <property type="entry name" value="MYB_LIKE"/>
    <property type="match status" value="3"/>
</dbReference>
<evidence type="ECO:0000256" key="1">
    <source>
        <dbReference type="ARBA" id="ARBA00004123"/>
    </source>
</evidence>
<comment type="caution">
    <text evidence="9">The sequence shown here is derived from an EMBL/GenBank/DDBJ whole genome shotgun (WGS) entry which is preliminary data.</text>
</comment>
<feature type="domain" description="HTH myb-type" evidence="8">
    <location>
        <begin position="166"/>
        <end position="216"/>
    </location>
</feature>
<keyword evidence="6" id="KW-0539">Nucleus</keyword>
<dbReference type="SMART" id="SM00717">
    <property type="entry name" value="SANT"/>
    <property type="match status" value="3"/>
</dbReference>
<dbReference type="FunFam" id="1.10.10.60:FF:000016">
    <property type="entry name" value="Transcriptional activator Myb isoform A"/>
    <property type="match status" value="1"/>
</dbReference>
<sequence>MSGVKEEDCNVDLNKEAEFVSNSSVSESSSDTAALRSASAQKYAILIIFAFLRITGPTRRSTKGGWTEEEDNLLTTVVKNFNGRNWKKIAEYLHGRTDIQCLHRWQKVLNPELVKGPWTKEEDDCIVESVKKYGCKRWSMIAKALPGRIGKQCRERWHNHLDPAIKKDAWTKEEEAILTYYHQLYGNKWAEIARFLPGRNDNAIKKSLELLNKEEIGDQISCPFHLG</sequence>
<feature type="domain" description="Myb-like" evidence="7">
    <location>
        <begin position="110"/>
        <end position="161"/>
    </location>
</feature>
<dbReference type="InterPro" id="IPR050560">
    <property type="entry name" value="MYB_TF"/>
</dbReference>
<gene>
    <name evidence="9" type="primary">MYB3R4_2</name>
    <name evidence="9" type="ORF">CK203_067843</name>
</gene>
<evidence type="ECO:0000256" key="4">
    <source>
        <dbReference type="ARBA" id="ARBA00023125"/>
    </source>
</evidence>
<proteinExistence type="predicted"/>
<feature type="domain" description="Myb-like" evidence="7">
    <location>
        <begin position="162"/>
        <end position="205"/>
    </location>
</feature>
<keyword evidence="3" id="KW-0805">Transcription regulation</keyword>
<dbReference type="PANTHER" id="PTHR45614:SF252">
    <property type="entry name" value="TRANSCRIPTION FACTOR MYB3R-2-LIKE"/>
    <property type="match status" value="1"/>
</dbReference>
<keyword evidence="4" id="KW-0238">DNA-binding</keyword>
<dbReference type="PROSITE" id="PS51294">
    <property type="entry name" value="HTH_MYB"/>
    <property type="match status" value="3"/>
</dbReference>
<dbReference type="CDD" id="cd00167">
    <property type="entry name" value="SANT"/>
    <property type="match status" value="3"/>
</dbReference>
<evidence type="ECO:0000256" key="2">
    <source>
        <dbReference type="ARBA" id="ARBA00022737"/>
    </source>
</evidence>
<keyword evidence="2" id="KW-0677">Repeat</keyword>
<evidence type="ECO:0000259" key="8">
    <source>
        <dbReference type="PROSITE" id="PS51294"/>
    </source>
</evidence>
<dbReference type="AlphaFoldDB" id="A0A438BZH5"/>
<feature type="domain" description="Myb-like" evidence="7">
    <location>
        <begin position="58"/>
        <end position="109"/>
    </location>
</feature>
<comment type="subcellular location">
    <subcellularLocation>
        <location evidence="1">Nucleus</location>
    </subcellularLocation>
</comment>
<reference evidence="9 10" key="1">
    <citation type="journal article" date="2018" name="PLoS Genet.">
        <title>Population sequencing reveals clonal diversity and ancestral inbreeding in the grapevine cultivar Chardonnay.</title>
        <authorList>
            <person name="Roach M.J."/>
            <person name="Johnson D.L."/>
            <person name="Bohlmann J."/>
            <person name="van Vuuren H.J."/>
            <person name="Jones S.J."/>
            <person name="Pretorius I.S."/>
            <person name="Schmidt S.A."/>
            <person name="Borneman A.R."/>
        </authorList>
    </citation>
    <scope>NUCLEOTIDE SEQUENCE [LARGE SCALE GENOMIC DNA]</scope>
    <source>
        <strain evidence="10">cv. Chardonnay</strain>
        <tissue evidence="9">Leaf</tissue>
    </source>
</reference>
<keyword evidence="5" id="KW-0804">Transcription</keyword>
<dbReference type="Proteomes" id="UP000288805">
    <property type="component" value="Unassembled WGS sequence"/>
</dbReference>
<dbReference type="FunFam" id="1.10.10.60:FF:000010">
    <property type="entry name" value="Transcriptional activator Myb isoform A"/>
    <property type="match status" value="1"/>
</dbReference>
<evidence type="ECO:0000259" key="7">
    <source>
        <dbReference type="PROSITE" id="PS50090"/>
    </source>
</evidence>
<evidence type="ECO:0000313" key="9">
    <source>
        <dbReference type="EMBL" id="RVW16367.1"/>
    </source>
</evidence>
<dbReference type="Pfam" id="PF00249">
    <property type="entry name" value="Myb_DNA-binding"/>
    <property type="match status" value="3"/>
</dbReference>
<dbReference type="GO" id="GO:0005634">
    <property type="term" value="C:nucleus"/>
    <property type="evidence" value="ECO:0007669"/>
    <property type="project" value="UniProtKB-SubCell"/>
</dbReference>
<dbReference type="InterPro" id="IPR017930">
    <property type="entry name" value="Myb_dom"/>
</dbReference>
<feature type="domain" description="HTH myb-type" evidence="8">
    <location>
        <begin position="58"/>
        <end position="109"/>
    </location>
</feature>
<dbReference type="EMBL" id="QGNW01002589">
    <property type="protein sequence ID" value="RVW16367.1"/>
    <property type="molecule type" value="Genomic_DNA"/>
</dbReference>
<organism evidence="9 10">
    <name type="scientific">Vitis vinifera</name>
    <name type="common">Grape</name>
    <dbReference type="NCBI Taxonomy" id="29760"/>
    <lineage>
        <taxon>Eukaryota</taxon>
        <taxon>Viridiplantae</taxon>
        <taxon>Streptophyta</taxon>
        <taxon>Embryophyta</taxon>
        <taxon>Tracheophyta</taxon>
        <taxon>Spermatophyta</taxon>
        <taxon>Magnoliopsida</taxon>
        <taxon>eudicotyledons</taxon>
        <taxon>Gunneridae</taxon>
        <taxon>Pentapetalae</taxon>
        <taxon>rosids</taxon>
        <taxon>Vitales</taxon>
        <taxon>Vitaceae</taxon>
        <taxon>Viteae</taxon>
        <taxon>Vitis</taxon>
    </lineage>
</organism>
<name>A0A438BZH5_VITVI</name>
<accession>A0A438BZH5</accession>
<evidence type="ECO:0000256" key="5">
    <source>
        <dbReference type="ARBA" id="ARBA00023163"/>
    </source>
</evidence>
<dbReference type="InterPro" id="IPR001005">
    <property type="entry name" value="SANT/Myb"/>
</dbReference>
<evidence type="ECO:0000256" key="6">
    <source>
        <dbReference type="ARBA" id="ARBA00023242"/>
    </source>
</evidence>
<dbReference type="SUPFAM" id="SSF46689">
    <property type="entry name" value="Homeodomain-like"/>
    <property type="match status" value="2"/>
</dbReference>
<feature type="domain" description="HTH myb-type" evidence="8">
    <location>
        <begin position="110"/>
        <end position="165"/>
    </location>
</feature>
<dbReference type="Gene3D" id="1.10.10.60">
    <property type="entry name" value="Homeodomain-like"/>
    <property type="match status" value="3"/>
</dbReference>
<evidence type="ECO:0000256" key="3">
    <source>
        <dbReference type="ARBA" id="ARBA00023015"/>
    </source>
</evidence>
<protein>
    <submittedName>
        <fullName evidence="9">Transcription factor MYB3R-4</fullName>
    </submittedName>
</protein>
<dbReference type="InterPro" id="IPR009057">
    <property type="entry name" value="Homeodomain-like_sf"/>
</dbReference>
<dbReference type="PANTHER" id="PTHR45614">
    <property type="entry name" value="MYB PROTEIN-RELATED"/>
    <property type="match status" value="1"/>
</dbReference>
<evidence type="ECO:0000313" key="10">
    <source>
        <dbReference type="Proteomes" id="UP000288805"/>
    </source>
</evidence>